<accession>A0ABP1FXZ9</accession>
<evidence type="ECO:0000313" key="3">
    <source>
        <dbReference type="Proteomes" id="UP001497392"/>
    </source>
</evidence>
<gene>
    <name evidence="2" type="primary">g5537</name>
    <name evidence="2" type="ORF">VP750_LOCUS4737</name>
</gene>
<proteinExistence type="predicted"/>
<evidence type="ECO:0000256" key="1">
    <source>
        <dbReference type="SAM" id="MobiDB-lite"/>
    </source>
</evidence>
<protein>
    <submittedName>
        <fullName evidence="2">G5537 protein</fullName>
    </submittedName>
</protein>
<dbReference type="EMBL" id="CAXHTA020000008">
    <property type="protein sequence ID" value="CAL5223078.1"/>
    <property type="molecule type" value="Genomic_DNA"/>
</dbReference>
<evidence type="ECO:0000313" key="2">
    <source>
        <dbReference type="EMBL" id="CAL5223078.1"/>
    </source>
</evidence>
<reference evidence="2 3" key="1">
    <citation type="submission" date="2024-06" db="EMBL/GenBank/DDBJ databases">
        <authorList>
            <person name="Kraege A."/>
            <person name="Thomma B."/>
        </authorList>
    </citation>
    <scope>NUCLEOTIDE SEQUENCE [LARGE SCALE GENOMIC DNA]</scope>
</reference>
<organism evidence="2 3">
    <name type="scientific">Coccomyxa viridis</name>
    <dbReference type="NCBI Taxonomy" id="1274662"/>
    <lineage>
        <taxon>Eukaryota</taxon>
        <taxon>Viridiplantae</taxon>
        <taxon>Chlorophyta</taxon>
        <taxon>core chlorophytes</taxon>
        <taxon>Trebouxiophyceae</taxon>
        <taxon>Trebouxiophyceae incertae sedis</taxon>
        <taxon>Coccomyxaceae</taxon>
        <taxon>Coccomyxa</taxon>
    </lineage>
</organism>
<feature type="region of interest" description="Disordered" evidence="1">
    <location>
        <begin position="534"/>
        <end position="607"/>
    </location>
</feature>
<dbReference type="Proteomes" id="UP001497392">
    <property type="component" value="Unassembled WGS sequence"/>
</dbReference>
<sequence>MPPEGNAVPKRAAQDLVKTWCPPDVWPILEALMGCMKITNPDHILDQVLSENKKHPKVVLTELFDGAMEELYCAIDSNNAVMCPALVRSAARHVESKIQIWTFEADEARRSFFQIIHLFTGCLGLNPNELSSGVRSAMQNISTRVGPGSRDRLYWNKICVQASGALQSVHLHGQSAARRFWLLKAVSQLADLHLNHAGNAAVFKAEDALLPGVSQRLLDTHAAQQLNPFDPSELAKQVESFERTIHAVRVAVLRQAKAARRQGKSLRAFLTELVEHSGHGGEAEQNDVDHLIAILADRVGMEMQEIMTSQGVSSEAEDTADMDFVMNAAFKIPVTMNNAAYAAVRRLFPGFPSPESVPGITAQESARAAMLVKQQIQATRMHISMCIKAILCSPGAAGDYHLNLLDRLTRIYAEKPASAPIVKAINQALPGVWMCLLRAHKWPQGLEKGSKWLSQAIRLISDITAQHVRDADKQDISPEDHIRKVAAVPGLQDAEANRLVGIFQDLWAAQKEEADPSGPAARVPPKIIYATFKTAPADTSTDGEKHAAKGSTADGGGSAAVFGEVNLQSTDRAADVATDVAQGTSSKKHDTQGGPSMPDQQHEAAKP</sequence>
<comment type="caution">
    <text evidence="2">The sequence shown here is derived from an EMBL/GenBank/DDBJ whole genome shotgun (WGS) entry which is preliminary data.</text>
</comment>
<name>A0ABP1FXZ9_9CHLO</name>
<keyword evidence="3" id="KW-1185">Reference proteome</keyword>